<proteinExistence type="inferred from homology"/>
<dbReference type="NCBIfam" id="NF008305">
    <property type="entry name" value="PRK11097.1"/>
    <property type="match status" value="1"/>
</dbReference>
<dbReference type="eggNOG" id="COG3405">
    <property type="taxonomic scope" value="Bacteria"/>
</dbReference>
<dbReference type="InterPro" id="IPR008928">
    <property type="entry name" value="6-hairpin_glycosidase_sf"/>
</dbReference>
<dbReference type="PRINTS" id="PR00735">
    <property type="entry name" value="GLHYDRLASE8"/>
</dbReference>
<keyword evidence="5" id="KW-0136">Cellulose degradation</keyword>
<evidence type="ECO:0000313" key="10">
    <source>
        <dbReference type="Proteomes" id="UP000009336"/>
    </source>
</evidence>
<dbReference type="GO" id="GO:0030245">
    <property type="term" value="P:cellulose catabolic process"/>
    <property type="evidence" value="ECO:0007669"/>
    <property type="project" value="UniProtKB-KW"/>
</dbReference>
<evidence type="ECO:0000256" key="8">
    <source>
        <dbReference type="SAM" id="SignalP"/>
    </source>
</evidence>
<evidence type="ECO:0000256" key="4">
    <source>
        <dbReference type="ARBA" id="ARBA00022801"/>
    </source>
</evidence>
<dbReference type="STRING" id="1141662.OOA_15240"/>
<keyword evidence="8" id="KW-0732">Signal</keyword>
<evidence type="ECO:0000256" key="5">
    <source>
        <dbReference type="ARBA" id="ARBA00023001"/>
    </source>
</evidence>
<keyword evidence="6 9" id="KW-0326">Glycosidase</keyword>
<evidence type="ECO:0000313" key="9">
    <source>
        <dbReference type="EMBL" id="EKT57232.1"/>
    </source>
</evidence>
<dbReference type="EC" id="3.2.1.4" evidence="3"/>
<keyword evidence="7" id="KW-0119">Carbohydrate metabolism</keyword>
<feature type="chain" id="PRO_5003923700" description="cellulase" evidence="8">
    <location>
        <begin position="23"/>
        <end position="364"/>
    </location>
</feature>
<gene>
    <name evidence="9" type="ORF">OOA_15240</name>
</gene>
<keyword evidence="4 9" id="KW-0378">Hydrolase</keyword>
<reference evidence="9 10" key="1">
    <citation type="journal article" date="2012" name="BMC Genomics">
        <title>Comparative genomics of bacteria in the genus Providencia isolated from wild Drosophila melanogaster.</title>
        <authorList>
            <person name="Galac M.R."/>
            <person name="Lazzaro B.P."/>
        </authorList>
    </citation>
    <scope>NUCLEOTIDE SEQUENCE [LARGE SCALE GENOMIC DNA]</scope>
    <source>
        <strain evidence="9 10">DSM 19968</strain>
    </source>
</reference>
<comment type="similarity">
    <text evidence="2">Belongs to the glycosyl hydrolase 8 (cellulase D) family.</text>
</comment>
<feature type="signal peptide" evidence="8">
    <location>
        <begin position="1"/>
        <end position="22"/>
    </location>
</feature>
<name>K8WIA8_9GAMM</name>
<evidence type="ECO:0000256" key="1">
    <source>
        <dbReference type="ARBA" id="ARBA00000966"/>
    </source>
</evidence>
<protein>
    <recommendedName>
        <fullName evidence="3">cellulase</fullName>
        <ecNumber evidence="3">3.2.1.4</ecNumber>
    </recommendedName>
</protein>
<dbReference type="RefSeq" id="WP_008913033.1">
    <property type="nucleotide sequence ID" value="NZ_KB233224.1"/>
</dbReference>
<comment type="caution">
    <text evidence="9">The sequence shown here is derived from an EMBL/GenBank/DDBJ whole genome shotgun (WGS) entry which is preliminary data.</text>
</comment>
<accession>K8WIA8</accession>
<comment type="catalytic activity">
    <reaction evidence="1">
        <text>Endohydrolysis of (1-&gt;4)-beta-D-glucosidic linkages in cellulose, lichenin and cereal beta-D-glucans.</text>
        <dbReference type="EC" id="3.2.1.4"/>
    </reaction>
</comment>
<evidence type="ECO:0000256" key="6">
    <source>
        <dbReference type="ARBA" id="ARBA00023295"/>
    </source>
</evidence>
<dbReference type="Pfam" id="PF01270">
    <property type="entry name" value="Glyco_hydro_8"/>
    <property type="match status" value="1"/>
</dbReference>
<keyword evidence="7" id="KW-0624">Polysaccharide degradation</keyword>
<dbReference type="Gene3D" id="1.50.10.10">
    <property type="match status" value="1"/>
</dbReference>
<dbReference type="Proteomes" id="UP000009336">
    <property type="component" value="Unassembled WGS sequence"/>
</dbReference>
<dbReference type="InterPro" id="IPR012341">
    <property type="entry name" value="6hp_glycosidase-like_sf"/>
</dbReference>
<sequence length="364" mass="41116">MRIVISCILSILFTVSLTSAQASTQWPEWDYFKQEYISSDGRVIDPSTENKVTTSEGQSYALFFALVANDKEAFQNLLEWTENNLSEGDITSNLPAWLWGKQSNGNWGVIDSNSASDSDAWIAYSLLEAGRLWNIDKYKSKGLLLLKRIANEETMDIPGLGWMLLPGKVGFVHGNEWKLNPSYQPPQLMARFAQVGSPWKEIEKTSIQLLQKSSVKGFVPDWIWWKEGKGLQRVEGTQGMGSYDSIRSYLWIGMLPENNEERILLIKQWQPMLSLVSDLGYPPERVDVSTGKSQGYGNVGMAYALLPIAIGNTTVASILEKKIETDILGDDVYYSYVLKLFSQGSTKKYFTFDKQGQLIPNWKQ</sequence>
<dbReference type="OrthoDB" id="9766708at2"/>
<dbReference type="EMBL" id="AKKL01000040">
    <property type="protein sequence ID" value="EKT57232.1"/>
    <property type="molecule type" value="Genomic_DNA"/>
</dbReference>
<evidence type="ECO:0000256" key="2">
    <source>
        <dbReference type="ARBA" id="ARBA00009209"/>
    </source>
</evidence>
<organism evidence="9 10">
    <name type="scientific">Providencia burhodogranariea DSM 19968</name>
    <dbReference type="NCBI Taxonomy" id="1141662"/>
    <lineage>
        <taxon>Bacteria</taxon>
        <taxon>Pseudomonadati</taxon>
        <taxon>Pseudomonadota</taxon>
        <taxon>Gammaproteobacteria</taxon>
        <taxon>Enterobacterales</taxon>
        <taxon>Morganellaceae</taxon>
        <taxon>Providencia</taxon>
    </lineage>
</organism>
<dbReference type="AlphaFoldDB" id="K8WIA8"/>
<dbReference type="InterPro" id="IPR002037">
    <property type="entry name" value="Glyco_hydro_8"/>
</dbReference>
<dbReference type="GO" id="GO:0008810">
    <property type="term" value="F:cellulase activity"/>
    <property type="evidence" value="ECO:0007669"/>
    <property type="project" value="UniProtKB-EC"/>
</dbReference>
<evidence type="ECO:0000256" key="3">
    <source>
        <dbReference type="ARBA" id="ARBA00012601"/>
    </source>
</evidence>
<evidence type="ECO:0000256" key="7">
    <source>
        <dbReference type="ARBA" id="ARBA00023326"/>
    </source>
</evidence>
<dbReference type="PATRIC" id="fig|1141662.3.peg.3093"/>
<dbReference type="SUPFAM" id="SSF48208">
    <property type="entry name" value="Six-hairpin glycosidases"/>
    <property type="match status" value="1"/>
</dbReference>
<dbReference type="HOGENOM" id="CLU_037297_0_0_6"/>
<keyword evidence="10" id="KW-1185">Reference proteome</keyword>